<dbReference type="InterPro" id="IPR001509">
    <property type="entry name" value="Epimerase_deHydtase"/>
</dbReference>
<dbReference type="RefSeq" id="WP_135255183.1">
    <property type="nucleotide sequence ID" value="NZ_CP038865.1"/>
</dbReference>
<dbReference type="Proteomes" id="UP000297725">
    <property type="component" value="Unassembled WGS sequence"/>
</dbReference>
<keyword evidence="2" id="KW-0560">Oxidoreductase</keyword>
<keyword evidence="4" id="KW-1185">Reference proteome</keyword>
<reference evidence="3 5" key="1">
    <citation type="submission" date="2019-03" db="EMBL/GenBank/DDBJ databases">
        <title>Vagococcus sp. was isolated fron gut of Carduelis flavirostris.</title>
        <authorList>
            <person name="Ge Y."/>
        </authorList>
    </citation>
    <scope>NUCLEOTIDE SEQUENCE [LARGE SCALE GENOMIC DNA]</scope>
    <source>
        <strain evidence="3 5">CF-210</strain>
    </source>
</reference>
<sequence length="336" mass="36101">MIYTCLEYQKDELSGKITPVLSEKDVTVLKDGEVQINVHYSSVNFKDALASDHAKNGVVAHYPLVGGIDLSGEVTLSKDERFNVGDKVVVTGYGLGVSHPGGYSEIAQVPGDWVTKLPDALTTKEAMIYGTAGLTAALSVDALLNNGLTNKSDARILVTGATGGVGSTSIAILHKLGYHNITALSRKKGAQDDYLTRIGASKIITIEDLTPEKVRPLMKQQFDFILDAVGGEQLGILLPQLAYGGCITVCGNAGGIKLNTTVLPFILRGISMIGIDSVNIPAEHREQLWHRLSNQMKPPHLNELIKATVSLSELPQTFQQLLVGTIVGRYLVKLKD</sequence>
<dbReference type="PANTHER" id="PTHR43677:SF1">
    <property type="entry name" value="ACRYLYL-COA REDUCTASE ACUI-RELATED"/>
    <property type="match status" value="1"/>
</dbReference>
<dbReference type="SUPFAM" id="SSF50129">
    <property type="entry name" value="GroES-like"/>
    <property type="match status" value="1"/>
</dbReference>
<dbReference type="AlphaFoldDB" id="A0A4Z0D4L9"/>
<dbReference type="InterPro" id="IPR020843">
    <property type="entry name" value="ER"/>
</dbReference>
<dbReference type="SUPFAM" id="SSF51735">
    <property type="entry name" value="NAD(P)-binding Rossmann-fold domains"/>
    <property type="match status" value="1"/>
</dbReference>
<feature type="domain" description="Enoyl reductase (ER)" evidence="1">
    <location>
        <begin position="12"/>
        <end position="332"/>
    </location>
</feature>
<name>A0A4Z0D4L9_9ENTE</name>
<evidence type="ECO:0000313" key="2">
    <source>
        <dbReference type="EMBL" id="QCA29374.1"/>
    </source>
</evidence>
<dbReference type="InterPro" id="IPR011032">
    <property type="entry name" value="GroES-like_sf"/>
</dbReference>
<dbReference type="EMBL" id="SRHU01000036">
    <property type="protein sequence ID" value="TFZ39334.1"/>
    <property type="molecule type" value="Genomic_DNA"/>
</dbReference>
<dbReference type="GO" id="GO:0043957">
    <property type="term" value="F:acryloyl-CoA reductase (NADPH) activity"/>
    <property type="evidence" value="ECO:0007669"/>
    <property type="project" value="TreeGrafter"/>
</dbReference>
<dbReference type="Pfam" id="PF08240">
    <property type="entry name" value="ADH_N"/>
    <property type="match status" value="1"/>
</dbReference>
<dbReference type="EC" id="1.3.1.95" evidence="2"/>
<dbReference type="Gene3D" id="3.90.180.10">
    <property type="entry name" value="Medium-chain alcohol dehydrogenases, catalytic domain"/>
    <property type="match status" value="1"/>
</dbReference>
<dbReference type="KEGG" id="vac:E4Z98_08600"/>
<evidence type="ECO:0000259" key="1">
    <source>
        <dbReference type="SMART" id="SM00829"/>
    </source>
</evidence>
<reference evidence="2 4" key="2">
    <citation type="journal article" date="2020" name="Int. J. Syst. Evol. Microbiol.">
        <title>Vagococcus xieshaowenii sp. nov., isolated from snow finch (Montifringilla taczanowskii) cloacal content.</title>
        <authorList>
            <person name="Ge Y."/>
            <person name="Yang J."/>
            <person name="Lai X.H."/>
            <person name="Zhang G."/>
            <person name="Jin D."/>
            <person name="Lu S."/>
            <person name="Wang B."/>
            <person name="Huang Y."/>
            <person name="Huang Y."/>
            <person name="Ren Z."/>
            <person name="Zhang X."/>
            <person name="Xu J."/>
        </authorList>
    </citation>
    <scope>NUCLEOTIDE SEQUENCE [LARGE SCALE GENOMIC DNA]</scope>
    <source>
        <strain evidence="2">Personal::cf-49</strain>
        <strain evidence="4">personal::cf-49</strain>
    </source>
</reference>
<evidence type="ECO:0000313" key="4">
    <source>
        <dbReference type="Proteomes" id="UP000296883"/>
    </source>
</evidence>
<proteinExistence type="predicted"/>
<evidence type="ECO:0000313" key="3">
    <source>
        <dbReference type="EMBL" id="TFZ39334.1"/>
    </source>
</evidence>
<dbReference type="InterPro" id="IPR036291">
    <property type="entry name" value="NAD(P)-bd_dom_sf"/>
</dbReference>
<dbReference type="CDD" id="cd05280">
    <property type="entry name" value="MDR_yhdh_yhfp"/>
    <property type="match status" value="1"/>
</dbReference>
<dbReference type="EMBL" id="CP038865">
    <property type="protein sequence ID" value="QCA29374.1"/>
    <property type="molecule type" value="Genomic_DNA"/>
</dbReference>
<accession>A0A7Z2B6A8</accession>
<dbReference type="InterPro" id="IPR014188">
    <property type="entry name" value="Acrylyl-CoA_reductase_AcuI"/>
</dbReference>
<dbReference type="InterPro" id="IPR051397">
    <property type="entry name" value="Zn-ADH-like_protein"/>
</dbReference>
<evidence type="ECO:0000313" key="5">
    <source>
        <dbReference type="Proteomes" id="UP000297725"/>
    </source>
</evidence>
<dbReference type="PANTHER" id="PTHR43677">
    <property type="entry name" value="SHORT-CHAIN DEHYDROGENASE/REDUCTASE"/>
    <property type="match status" value="1"/>
</dbReference>
<dbReference type="Pfam" id="PF01370">
    <property type="entry name" value="Epimerase"/>
    <property type="match status" value="1"/>
</dbReference>
<dbReference type="Gene3D" id="3.40.50.720">
    <property type="entry name" value="NAD(P)-binding Rossmann-like Domain"/>
    <property type="match status" value="1"/>
</dbReference>
<organism evidence="2 4">
    <name type="scientific">Vagococcus xieshaowenii</name>
    <dbReference type="NCBI Taxonomy" id="2562451"/>
    <lineage>
        <taxon>Bacteria</taxon>
        <taxon>Bacillati</taxon>
        <taxon>Bacillota</taxon>
        <taxon>Bacilli</taxon>
        <taxon>Lactobacillales</taxon>
        <taxon>Enterococcaceae</taxon>
        <taxon>Vagococcus</taxon>
    </lineage>
</organism>
<gene>
    <name evidence="3" type="ORF">E4031_09325</name>
    <name evidence="2" type="ORF">E4Z98_08600</name>
</gene>
<dbReference type="Proteomes" id="UP000296883">
    <property type="component" value="Chromosome"/>
</dbReference>
<dbReference type="InterPro" id="IPR013154">
    <property type="entry name" value="ADH-like_N"/>
</dbReference>
<protein>
    <submittedName>
        <fullName evidence="2">Acryloyl-CoA reductase</fullName>
        <ecNumber evidence="2">1.3.1.95</ecNumber>
    </submittedName>
</protein>
<dbReference type="OrthoDB" id="9782155at2"/>
<dbReference type="NCBIfam" id="TIGR02823">
    <property type="entry name" value="oxido_YhdH"/>
    <property type="match status" value="1"/>
</dbReference>
<dbReference type="GO" id="GO:0043958">
    <property type="term" value="F:acryloyl-CoA reductase (NADH) activity"/>
    <property type="evidence" value="ECO:0007669"/>
    <property type="project" value="UniProtKB-EC"/>
</dbReference>
<accession>A0A4Z0D4L9</accession>
<dbReference type="SMART" id="SM00829">
    <property type="entry name" value="PKS_ER"/>
    <property type="match status" value="1"/>
</dbReference>